<dbReference type="GO" id="GO:0008203">
    <property type="term" value="P:cholesterol metabolic process"/>
    <property type="evidence" value="ECO:0007669"/>
    <property type="project" value="TreeGrafter"/>
</dbReference>
<feature type="transmembrane region" description="Helical" evidence="11">
    <location>
        <begin position="130"/>
        <end position="150"/>
    </location>
</feature>
<keyword evidence="7 11" id="KW-0472">Membrane</keyword>
<dbReference type="AlphaFoldDB" id="A0A7R9GEE0"/>
<evidence type="ECO:0000313" key="13">
    <source>
        <dbReference type="Proteomes" id="UP000678499"/>
    </source>
</evidence>
<dbReference type="Proteomes" id="UP000678499">
    <property type="component" value="Unassembled WGS sequence"/>
</dbReference>
<keyword evidence="9" id="KW-0175">Coiled coil</keyword>
<feature type="transmembrane region" description="Helical" evidence="11">
    <location>
        <begin position="170"/>
        <end position="195"/>
    </location>
</feature>
<dbReference type="InterPro" id="IPR000048">
    <property type="entry name" value="IQ_motif_EF-hand-BS"/>
</dbReference>
<feature type="compositionally biased region" description="Basic and acidic residues" evidence="10">
    <location>
        <begin position="87"/>
        <end position="101"/>
    </location>
</feature>
<dbReference type="EMBL" id="CAJPEX010001088">
    <property type="protein sequence ID" value="CAG0918172.1"/>
    <property type="molecule type" value="Genomic_DNA"/>
</dbReference>
<keyword evidence="8" id="KW-0012">Acyltransferase</keyword>
<feature type="transmembrane region" description="Helical" evidence="11">
    <location>
        <begin position="293"/>
        <end position="310"/>
    </location>
</feature>
<evidence type="ECO:0000256" key="9">
    <source>
        <dbReference type="SAM" id="Coils"/>
    </source>
</evidence>
<dbReference type="Pfam" id="PF03062">
    <property type="entry name" value="MBOAT"/>
    <property type="match status" value="1"/>
</dbReference>
<dbReference type="OrthoDB" id="10039049at2759"/>
<sequence>MENNRRWTADSVGKASPLSSGNVRYAEEVMETVRGKMEDAKQELMNQVEEQLQDLISDCFEEIRSRLLIAAKTSPSTCQENENYFSDLREKDEKPSRKNVDSEDFLPPKQFVLRDSVLTDLFRVSHIRTIYHIFTATLLLIVVQAVFSEISERGSLDLRFEMVWWTFGKFSSVMLIWMSMFSATCALFVVFSFWASQPALQTSVWRLAFFVAFLHYLGAFLYYPVSYLLDHDLPVASSFIVLMEQTRLLMKSYAFVRYNASKVSSWYESKDRTSTLTEKTNIEPSGSVEHGPGLDFSCFLYFLFAPTLVYRDSYPQTKKIRWSYVFSNFMQVFGVIVALYFVLTREIFPLLKDSNGVQQLSVAKLMHFGFKSDWWNSTSYTRYYRKWNIVVHDWLYEYIYRDVYALRLNPFNLGRRFVPTVVVFFVSALFHEYILSFACSWIHVPAEVKKFEELIFRAVEHFFVDESHAGLWTPDHHIFHGVSRSEFISCDDIGSGTIILLSPLPRSHFLYEEMFESDTAKCRKKSISLEIVMGEPEVECREFERELEKIRQRRLHHIGEYEALMKLPAPDVDVFHRDREVRAATKIQSVWRGRYVRKQYSPLLLEQEQLKTRSAKKLQKFFKARVLDPRRKAAFEFRFNDDFVSEAEKQTRDQPSIHRTIEYIQDELKQEPEIIRNVSDINQRVNAAFSAMDMCEDRMRKLKRLQSDLSCATKTLRMIAENPQKFPDEKSARWLRSGSQVFHNVAKLENDKVVRSMMRRFGLFDRVIKDMTGGQD</sequence>
<dbReference type="EMBL" id="OA883125">
    <property type="protein sequence ID" value="CAD7278020.1"/>
    <property type="molecule type" value="Genomic_DNA"/>
</dbReference>
<feature type="coiled-coil region" evidence="9">
    <location>
        <begin position="23"/>
        <end position="58"/>
    </location>
</feature>
<keyword evidence="6 11" id="KW-1133">Transmembrane helix</keyword>
<keyword evidence="5" id="KW-0256">Endoplasmic reticulum</keyword>
<evidence type="ECO:0000256" key="1">
    <source>
        <dbReference type="ARBA" id="ARBA00004477"/>
    </source>
</evidence>
<dbReference type="PANTHER" id="PTHR10408:SF8">
    <property type="entry name" value="O-ACYLTRANSFERASE"/>
    <property type="match status" value="1"/>
</dbReference>
<reference evidence="12" key="1">
    <citation type="submission" date="2020-11" db="EMBL/GenBank/DDBJ databases">
        <authorList>
            <person name="Tran Van P."/>
        </authorList>
    </citation>
    <scope>NUCLEOTIDE SEQUENCE</scope>
</reference>
<dbReference type="PANTHER" id="PTHR10408">
    <property type="entry name" value="STEROL O-ACYLTRANSFERASE"/>
    <property type="match status" value="1"/>
</dbReference>
<feature type="region of interest" description="Disordered" evidence="10">
    <location>
        <begin position="82"/>
        <end position="101"/>
    </location>
</feature>
<keyword evidence="4 11" id="KW-0812">Transmembrane</keyword>
<evidence type="ECO:0008006" key="14">
    <source>
        <dbReference type="Google" id="ProtNLM"/>
    </source>
</evidence>
<evidence type="ECO:0000256" key="2">
    <source>
        <dbReference type="ARBA" id="ARBA00009010"/>
    </source>
</evidence>
<evidence type="ECO:0000256" key="8">
    <source>
        <dbReference type="ARBA" id="ARBA00023315"/>
    </source>
</evidence>
<dbReference type="CDD" id="cd23767">
    <property type="entry name" value="IQCD"/>
    <property type="match status" value="1"/>
</dbReference>
<dbReference type="GO" id="GO:0005789">
    <property type="term" value="C:endoplasmic reticulum membrane"/>
    <property type="evidence" value="ECO:0007669"/>
    <property type="project" value="UniProtKB-SubCell"/>
</dbReference>
<feature type="transmembrane region" description="Helical" evidence="11">
    <location>
        <begin position="207"/>
        <end position="225"/>
    </location>
</feature>
<accession>A0A7R9GEE0</accession>
<dbReference type="InterPro" id="IPR014371">
    <property type="entry name" value="Oat_ACAT_DAG_ARE"/>
</dbReference>
<keyword evidence="3" id="KW-0808">Transferase</keyword>
<feature type="non-terminal residue" evidence="12">
    <location>
        <position position="1"/>
    </location>
</feature>
<evidence type="ECO:0000256" key="5">
    <source>
        <dbReference type="ARBA" id="ARBA00022824"/>
    </source>
</evidence>
<dbReference type="GO" id="GO:0008374">
    <property type="term" value="F:O-acyltransferase activity"/>
    <property type="evidence" value="ECO:0007669"/>
    <property type="project" value="InterPro"/>
</dbReference>
<evidence type="ECO:0000256" key="3">
    <source>
        <dbReference type="ARBA" id="ARBA00022679"/>
    </source>
</evidence>
<gene>
    <name evidence="12" type="ORF">NMOB1V02_LOCUS5735</name>
</gene>
<organism evidence="12">
    <name type="scientific">Notodromas monacha</name>
    <dbReference type="NCBI Taxonomy" id="399045"/>
    <lineage>
        <taxon>Eukaryota</taxon>
        <taxon>Metazoa</taxon>
        <taxon>Ecdysozoa</taxon>
        <taxon>Arthropoda</taxon>
        <taxon>Crustacea</taxon>
        <taxon>Oligostraca</taxon>
        <taxon>Ostracoda</taxon>
        <taxon>Podocopa</taxon>
        <taxon>Podocopida</taxon>
        <taxon>Cypridocopina</taxon>
        <taxon>Cypridoidea</taxon>
        <taxon>Cyprididae</taxon>
        <taxon>Notodromas</taxon>
    </lineage>
</organism>
<feature type="transmembrane region" description="Helical" evidence="11">
    <location>
        <begin position="322"/>
        <end position="343"/>
    </location>
</feature>
<comment type="subcellular location">
    <subcellularLocation>
        <location evidence="1">Endoplasmic reticulum membrane</location>
        <topology evidence="1">Multi-pass membrane protein</topology>
    </subcellularLocation>
</comment>
<evidence type="ECO:0000256" key="4">
    <source>
        <dbReference type="ARBA" id="ARBA00022692"/>
    </source>
</evidence>
<protein>
    <recommendedName>
        <fullName evidence="14">O-acyltransferase</fullName>
    </recommendedName>
</protein>
<keyword evidence="13" id="KW-1185">Reference proteome</keyword>
<evidence type="ECO:0000256" key="10">
    <source>
        <dbReference type="SAM" id="MobiDB-lite"/>
    </source>
</evidence>
<evidence type="ECO:0000256" key="7">
    <source>
        <dbReference type="ARBA" id="ARBA00023136"/>
    </source>
</evidence>
<evidence type="ECO:0000256" key="11">
    <source>
        <dbReference type="SAM" id="Phobius"/>
    </source>
</evidence>
<evidence type="ECO:0000256" key="6">
    <source>
        <dbReference type="ARBA" id="ARBA00022989"/>
    </source>
</evidence>
<proteinExistence type="inferred from homology"/>
<dbReference type="Pfam" id="PF00612">
    <property type="entry name" value="IQ"/>
    <property type="match status" value="1"/>
</dbReference>
<dbReference type="PROSITE" id="PS50096">
    <property type="entry name" value="IQ"/>
    <property type="match status" value="1"/>
</dbReference>
<dbReference type="InterPro" id="IPR004299">
    <property type="entry name" value="MBOAT_fam"/>
</dbReference>
<comment type="similarity">
    <text evidence="2">Belongs to the membrane-bound acyltransferase family. Sterol o-acyltransferase subfamily.</text>
</comment>
<dbReference type="Gene3D" id="1.20.5.190">
    <property type="match status" value="1"/>
</dbReference>
<evidence type="ECO:0000313" key="12">
    <source>
        <dbReference type="EMBL" id="CAD7278020.1"/>
    </source>
</evidence>
<name>A0A7R9GEE0_9CRUS</name>